<dbReference type="AlphaFoldDB" id="A0AAP2G5T0"/>
<evidence type="ECO:0000313" key="1">
    <source>
        <dbReference type="EMBL" id="MBS9524888.1"/>
    </source>
</evidence>
<dbReference type="RefSeq" id="WP_213945752.1">
    <property type="nucleotide sequence ID" value="NZ_JAHBGI010000007.1"/>
</dbReference>
<dbReference type="Proteomes" id="UP001319104">
    <property type="component" value="Unassembled WGS sequence"/>
</dbReference>
<accession>A0AAP2G5T0</accession>
<organism evidence="1 2">
    <name type="scientific">Litoribacter ruber</name>
    <dbReference type="NCBI Taxonomy" id="702568"/>
    <lineage>
        <taxon>Bacteria</taxon>
        <taxon>Pseudomonadati</taxon>
        <taxon>Bacteroidota</taxon>
        <taxon>Cytophagia</taxon>
        <taxon>Cytophagales</taxon>
        <taxon>Cyclobacteriaceae</taxon>
        <taxon>Litoribacter</taxon>
    </lineage>
</organism>
<name>A0AAP2G5T0_9BACT</name>
<proteinExistence type="predicted"/>
<keyword evidence="2" id="KW-1185">Reference proteome</keyword>
<evidence type="ECO:0000313" key="2">
    <source>
        <dbReference type="Proteomes" id="UP001319104"/>
    </source>
</evidence>
<reference evidence="1 2" key="1">
    <citation type="submission" date="2021-05" db="EMBL/GenBank/DDBJ databases">
        <authorList>
            <person name="Zhang Z.D."/>
            <person name="Osman G."/>
        </authorList>
    </citation>
    <scope>NUCLEOTIDE SEQUENCE [LARGE SCALE GENOMIC DNA]</scope>
    <source>
        <strain evidence="1 2">KCTC 32217</strain>
    </source>
</reference>
<dbReference type="EMBL" id="JAHCMY010000007">
    <property type="protein sequence ID" value="MBS9524888.1"/>
    <property type="molecule type" value="Genomic_DNA"/>
</dbReference>
<protein>
    <submittedName>
        <fullName evidence="1">Uncharacterized protein</fullName>
    </submittedName>
</protein>
<sequence length="115" mass="13245">MKKLFYVPIIWLIALGSCQGNISNPDFVKAGFGADSDSVKQVDSNDMYEDKLLIQLPASIVDKIENDRRLRYMELNNIIKYKVQDTQVYDLTFISYGGNRTKSVKFDQKGNKIYH</sequence>
<gene>
    <name evidence="1" type="ORF">KI659_12790</name>
</gene>
<comment type="caution">
    <text evidence="1">The sequence shown here is derived from an EMBL/GenBank/DDBJ whole genome shotgun (WGS) entry which is preliminary data.</text>
</comment>
<dbReference type="PROSITE" id="PS51257">
    <property type="entry name" value="PROKAR_LIPOPROTEIN"/>
    <property type="match status" value="1"/>
</dbReference>